<organism evidence="1 2">
    <name type="scientific">Austropuccinia psidii MF-1</name>
    <dbReference type="NCBI Taxonomy" id="1389203"/>
    <lineage>
        <taxon>Eukaryota</taxon>
        <taxon>Fungi</taxon>
        <taxon>Dikarya</taxon>
        <taxon>Basidiomycota</taxon>
        <taxon>Pucciniomycotina</taxon>
        <taxon>Pucciniomycetes</taxon>
        <taxon>Pucciniales</taxon>
        <taxon>Sphaerophragmiaceae</taxon>
        <taxon>Austropuccinia</taxon>
    </lineage>
</organism>
<accession>A0A9Q3FFP5</accession>
<dbReference type="SUPFAM" id="SSF53098">
    <property type="entry name" value="Ribonuclease H-like"/>
    <property type="match status" value="1"/>
</dbReference>
<proteinExistence type="predicted"/>
<evidence type="ECO:0000313" key="2">
    <source>
        <dbReference type="Proteomes" id="UP000765509"/>
    </source>
</evidence>
<dbReference type="Proteomes" id="UP000765509">
    <property type="component" value="Unassembled WGS sequence"/>
</dbReference>
<reference evidence="1" key="1">
    <citation type="submission" date="2021-03" db="EMBL/GenBank/DDBJ databases">
        <title>Draft genome sequence of rust myrtle Austropuccinia psidii MF-1, a brazilian biotype.</title>
        <authorList>
            <person name="Quecine M.C."/>
            <person name="Pachon D.M.R."/>
            <person name="Bonatelli M.L."/>
            <person name="Correr F.H."/>
            <person name="Franceschini L.M."/>
            <person name="Leite T.F."/>
            <person name="Margarido G.R.A."/>
            <person name="Almeida C.A."/>
            <person name="Ferrarezi J.A."/>
            <person name="Labate C.A."/>
        </authorList>
    </citation>
    <scope>NUCLEOTIDE SEQUENCE</scope>
    <source>
        <strain evidence="1">MF-1</strain>
    </source>
</reference>
<gene>
    <name evidence="1" type="ORF">O181_079146</name>
</gene>
<dbReference type="PANTHER" id="PTHR23272:SF161">
    <property type="entry name" value="ZINC FINGER BED DOMAIN-CONTAINING PROTEIN RICESLEEPER 1-LIKE"/>
    <property type="match status" value="1"/>
</dbReference>
<comment type="caution">
    <text evidence="1">The sequence shown here is derived from an EMBL/GenBank/DDBJ whole genome shotgun (WGS) entry which is preliminary data.</text>
</comment>
<sequence length="314" mass="35942">MASEMQNQLPGFCADQQAIVCMAHTIYLAARDGLKALGATPEELETPNENDSHRLMSPTNIINDPDGLHLNYNSIVSQISQFATYLNQSPQRHEKFITTVHLVYNDSRPTKAVTLLSHVSTRCNSAYEMLNCAWTLKDAYHNFCSTLNLQNYQLSAIKWEKVKVMIDFLHPLHEATHIICGSKYPMINHALPLYILLIKRIQQACQQYDVAQIKIAAEAMITKLTKYLCILLLKTPIICSTILNPRFKLHFFQQTRPLCNCLVYLLRSCKNNLKMNPRSILPILKMYPAQHKSTWPHQGFTMNYTNLPHQTKAP</sequence>
<evidence type="ECO:0000313" key="1">
    <source>
        <dbReference type="EMBL" id="MBW0539431.1"/>
    </source>
</evidence>
<dbReference type="OrthoDB" id="1607513at2759"/>
<dbReference type="AlphaFoldDB" id="A0A9Q3FFP5"/>
<dbReference type="InterPro" id="IPR012337">
    <property type="entry name" value="RNaseH-like_sf"/>
</dbReference>
<dbReference type="PANTHER" id="PTHR23272">
    <property type="entry name" value="BED FINGER-RELATED"/>
    <property type="match status" value="1"/>
</dbReference>
<dbReference type="EMBL" id="AVOT02044041">
    <property type="protein sequence ID" value="MBW0539431.1"/>
    <property type="molecule type" value="Genomic_DNA"/>
</dbReference>
<keyword evidence="2" id="KW-1185">Reference proteome</keyword>
<name>A0A9Q3FFP5_9BASI</name>
<protein>
    <submittedName>
        <fullName evidence="1">Uncharacterized protein</fullName>
    </submittedName>
</protein>